<dbReference type="GO" id="GO:0003688">
    <property type="term" value="F:DNA replication origin binding"/>
    <property type="evidence" value="ECO:0007669"/>
    <property type="project" value="TreeGrafter"/>
</dbReference>
<dbReference type="OrthoDB" id="7390113at2"/>
<dbReference type="EMBL" id="MSPP01000001">
    <property type="protein sequence ID" value="OUD10510.1"/>
    <property type="molecule type" value="Genomic_DNA"/>
</dbReference>
<gene>
    <name evidence="1" type="ORF">BVC71_03155</name>
</gene>
<name>A0A251X1A4_9RHOB</name>
<proteinExistence type="predicted"/>
<protein>
    <submittedName>
        <fullName evidence="1">Chromosomal replication initiator DnaA</fullName>
    </submittedName>
</protein>
<keyword evidence="2" id="KW-1185">Reference proteome</keyword>
<dbReference type="PANTHER" id="PTHR30050:SF5">
    <property type="entry name" value="DNAA REGULATORY INACTIVATOR HDA"/>
    <property type="match status" value="1"/>
</dbReference>
<dbReference type="SUPFAM" id="SSF52540">
    <property type="entry name" value="P-loop containing nucleoside triphosphate hydrolases"/>
    <property type="match status" value="1"/>
</dbReference>
<dbReference type="GO" id="GO:0005886">
    <property type="term" value="C:plasma membrane"/>
    <property type="evidence" value="ECO:0007669"/>
    <property type="project" value="TreeGrafter"/>
</dbReference>
<dbReference type="PANTHER" id="PTHR30050">
    <property type="entry name" value="CHROMOSOMAL REPLICATION INITIATOR PROTEIN DNAA"/>
    <property type="match status" value="1"/>
</dbReference>
<comment type="caution">
    <text evidence="1">The sequence shown here is derived from an EMBL/GenBank/DDBJ whole genome shotgun (WGS) entry which is preliminary data.</text>
</comment>
<dbReference type="InterPro" id="IPR027417">
    <property type="entry name" value="P-loop_NTPase"/>
</dbReference>
<organism evidence="1 2">
    <name type="scientific">Marivivens niveibacter</name>
    <dbReference type="NCBI Taxonomy" id="1930667"/>
    <lineage>
        <taxon>Bacteria</taxon>
        <taxon>Pseudomonadati</taxon>
        <taxon>Pseudomonadota</taxon>
        <taxon>Alphaproteobacteria</taxon>
        <taxon>Rhodobacterales</taxon>
        <taxon>Paracoccaceae</taxon>
        <taxon>Marivivens group</taxon>
        <taxon>Marivivens</taxon>
    </lineage>
</organism>
<reference evidence="1 2" key="1">
    <citation type="submission" date="2016-12" db="EMBL/GenBank/DDBJ databases">
        <title>The draft genome sequence of HSLHS2.</title>
        <authorList>
            <person name="Hu D."/>
            <person name="Wang L."/>
            <person name="Shao Z."/>
        </authorList>
    </citation>
    <scope>NUCLEOTIDE SEQUENCE [LARGE SCALE GENOMIC DNA]</scope>
    <source>
        <strain evidence="1">MCCC 1A06712</strain>
    </source>
</reference>
<dbReference type="Proteomes" id="UP000194664">
    <property type="component" value="Unassembled WGS sequence"/>
</dbReference>
<sequence length="224" mass="24165">MTPKQLSFDLPAQVSLGPDDYFVSGANAHAYAMATLPDGWAEGKLVVVGPKGSGKSHLARVFQHVTGAAILTASDLADMDDLPDTAIVVEDMETLPRTAEEDMFHLHNHLRARRKPLLMTAQSAPARWDIALPDLASRMQAAPAVDIGNPDDRLLSAVLMKLFADRQLFPKPNVIAYLLKNMERSYTSAADVVALLDKEALAKGSKVTVSLARAILDISGEHDA</sequence>
<dbReference type="GO" id="GO:0006270">
    <property type="term" value="P:DNA replication initiation"/>
    <property type="evidence" value="ECO:0007669"/>
    <property type="project" value="TreeGrafter"/>
</dbReference>
<dbReference type="Gene3D" id="1.10.8.60">
    <property type="match status" value="1"/>
</dbReference>
<evidence type="ECO:0000313" key="2">
    <source>
        <dbReference type="Proteomes" id="UP000194664"/>
    </source>
</evidence>
<dbReference type="Gene3D" id="3.40.50.300">
    <property type="entry name" value="P-loop containing nucleotide triphosphate hydrolases"/>
    <property type="match status" value="1"/>
</dbReference>
<accession>A0A251X1A4</accession>
<dbReference type="AlphaFoldDB" id="A0A251X1A4"/>
<evidence type="ECO:0000313" key="1">
    <source>
        <dbReference type="EMBL" id="OUD10510.1"/>
    </source>
</evidence>
<dbReference type="RefSeq" id="WP_086450158.1">
    <property type="nucleotide sequence ID" value="NZ_MSPP01000001.1"/>
</dbReference>